<keyword evidence="1" id="KW-1133">Transmembrane helix</keyword>
<evidence type="ECO:0000256" key="1">
    <source>
        <dbReference type="SAM" id="Phobius"/>
    </source>
</evidence>
<dbReference type="EMBL" id="JOKQ01000008">
    <property type="protein sequence ID" value="KHN69381.1"/>
    <property type="molecule type" value="Genomic_DNA"/>
</dbReference>
<dbReference type="VEuPathDB" id="MicrosporidiaDB:M896_081170"/>
<dbReference type="AlphaFoldDB" id="A0A0B2UE76"/>
<evidence type="ECO:0000313" key="3">
    <source>
        <dbReference type="Proteomes" id="UP000031056"/>
    </source>
</evidence>
<evidence type="ECO:0000313" key="2">
    <source>
        <dbReference type="EMBL" id="KHN69381.1"/>
    </source>
</evidence>
<feature type="transmembrane region" description="Helical" evidence="1">
    <location>
        <begin position="103"/>
        <end position="124"/>
    </location>
</feature>
<comment type="caution">
    <text evidence="2">The sequence shown here is derived from an EMBL/GenBank/DDBJ whole genome shotgun (WGS) entry which is preliminary data.</text>
</comment>
<dbReference type="HOGENOM" id="CLU_1993288_0_0_1"/>
<gene>
    <name evidence="2" type="ORF">M896_081170</name>
</gene>
<keyword evidence="3" id="KW-1185">Reference proteome</keyword>
<sequence>MAEEDSVAKVREMLQRYSLRTDNFSDSSILSDIDVFEERYLSAHELASRIKSGIKKCKKTIATARQYNVCMNVQDLEICVGLLDDLRREIGHTCKYTPWKVGMSAYCVSIGVCVFMTFALCRLCL</sequence>
<dbReference type="InParanoid" id="A0A0B2UE76"/>
<protein>
    <submittedName>
        <fullName evidence="2">Uncharacterized protein</fullName>
    </submittedName>
</protein>
<dbReference type="GeneID" id="26262157"/>
<keyword evidence="1" id="KW-0812">Transmembrane</keyword>
<keyword evidence="1" id="KW-0472">Membrane</keyword>
<proteinExistence type="predicted"/>
<reference evidence="2 3" key="1">
    <citation type="journal article" date="2014" name="MBio">
        <title>The Ordospora colligata genome; evolution of extreme reduction in microsporidia and host-to-parasite horizontal gene transfer.</title>
        <authorList>
            <person name="Pombert J.-F."/>
            <person name="Haag K.L."/>
            <person name="Beidas S."/>
            <person name="Ebert D."/>
            <person name="Keeling P.J."/>
        </authorList>
    </citation>
    <scope>NUCLEOTIDE SEQUENCE [LARGE SCALE GENOMIC DNA]</scope>
    <source>
        <strain evidence="2 3">OC4</strain>
    </source>
</reference>
<organism evidence="2 3">
    <name type="scientific">Ordospora colligata OC4</name>
    <dbReference type="NCBI Taxonomy" id="1354746"/>
    <lineage>
        <taxon>Eukaryota</taxon>
        <taxon>Fungi</taxon>
        <taxon>Fungi incertae sedis</taxon>
        <taxon>Microsporidia</taxon>
        <taxon>Ordosporidae</taxon>
        <taxon>Ordospora</taxon>
    </lineage>
</organism>
<name>A0A0B2UE76_9MICR</name>
<dbReference type="RefSeq" id="XP_014563423.1">
    <property type="nucleotide sequence ID" value="XM_014707937.1"/>
</dbReference>
<dbReference type="Proteomes" id="UP000031056">
    <property type="component" value="Unassembled WGS sequence"/>
</dbReference>
<accession>A0A0B2UE76</accession>